<protein>
    <recommendedName>
        <fullName evidence="3">Acyl carrier protein</fullName>
    </recommendedName>
</protein>
<dbReference type="SUPFAM" id="SSF47336">
    <property type="entry name" value="ACP-like"/>
    <property type="match status" value="1"/>
</dbReference>
<dbReference type="EMBL" id="AIVF01000041">
    <property type="protein sequence ID" value="EOG23456.1"/>
    <property type="molecule type" value="Genomic_DNA"/>
</dbReference>
<dbReference type="InterPro" id="IPR036736">
    <property type="entry name" value="ACP-like_sf"/>
</dbReference>
<accession>A0A829ET09</accession>
<sequence>MYKYKKIFIENLQLPEGFEEFSSLTIENTSNWDSLAQITLISDIETEFDIELETEDILLLNSFNAGIEILKEKGVYIE</sequence>
<evidence type="ECO:0008006" key="3">
    <source>
        <dbReference type="Google" id="ProtNLM"/>
    </source>
</evidence>
<dbReference type="Gene3D" id="1.10.1200.10">
    <property type="entry name" value="ACP-like"/>
    <property type="match status" value="1"/>
</dbReference>
<dbReference type="Proteomes" id="UP000013834">
    <property type="component" value="Unassembled WGS sequence"/>
</dbReference>
<dbReference type="RefSeq" id="WP_010729049.1">
    <property type="nucleotide sequence ID" value="NZ_KB948134.1"/>
</dbReference>
<evidence type="ECO:0000313" key="2">
    <source>
        <dbReference type="Proteomes" id="UP000013834"/>
    </source>
</evidence>
<proteinExistence type="predicted"/>
<dbReference type="AlphaFoldDB" id="A0A829ET09"/>
<name>A0A829ET09_ENTFC</name>
<gene>
    <name evidence="1" type="ORF">SMG_02321</name>
</gene>
<organism evidence="1 2">
    <name type="scientific">Enterococcus faecium EnGen0180</name>
    <dbReference type="NCBI Taxonomy" id="1157475"/>
    <lineage>
        <taxon>Bacteria</taxon>
        <taxon>Bacillati</taxon>
        <taxon>Bacillota</taxon>
        <taxon>Bacilli</taxon>
        <taxon>Lactobacillales</taxon>
        <taxon>Enterococcaceae</taxon>
        <taxon>Enterococcus</taxon>
    </lineage>
</organism>
<comment type="caution">
    <text evidence="1">The sequence shown here is derived from an EMBL/GenBank/DDBJ whole genome shotgun (WGS) entry which is preliminary data.</text>
</comment>
<reference evidence="1 2" key="1">
    <citation type="submission" date="2013-02" db="EMBL/GenBank/DDBJ databases">
        <title>The Genome Sequence of Enterococcus faecium VRE_84.</title>
        <authorList>
            <consortium name="The Broad Institute Genome Sequencing Platform"/>
            <consortium name="The Broad Institute Genome Sequencing Center for Infectious Disease"/>
            <person name="Earl A.M."/>
            <person name="Gilmore M.S."/>
            <person name="Lebreton F."/>
            <person name="Hammerum A.M."/>
            <person name="Jensen L.B."/>
            <person name="Guardabassi L."/>
            <person name="Walker B."/>
            <person name="Young S.K."/>
            <person name="Zeng Q."/>
            <person name="Gargeya S."/>
            <person name="Fitzgerald M."/>
            <person name="Haas B."/>
            <person name="Abouelleil A."/>
            <person name="Alvarado L."/>
            <person name="Arachchi H.M."/>
            <person name="Berlin A.M."/>
            <person name="Chapman S.B."/>
            <person name="Dewar J."/>
            <person name="Goldberg J."/>
            <person name="Griggs A."/>
            <person name="Gujja S."/>
            <person name="Hansen M."/>
            <person name="Howarth C."/>
            <person name="Imamovic A."/>
            <person name="Larimer J."/>
            <person name="McCowan C."/>
            <person name="Murphy C."/>
            <person name="Neiman D."/>
            <person name="Pearson M."/>
            <person name="Priest M."/>
            <person name="Roberts A."/>
            <person name="Saif S."/>
            <person name="Shea T."/>
            <person name="Sisk P."/>
            <person name="Sykes S."/>
            <person name="Wortman J."/>
            <person name="Nusbaum C."/>
            <person name="Birren B."/>
        </authorList>
    </citation>
    <scope>NUCLEOTIDE SEQUENCE [LARGE SCALE GENOMIC DNA]</scope>
    <source>
        <strain evidence="1 2">VRE 84</strain>
    </source>
</reference>
<evidence type="ECO:0000313" key="1">
    <source>
        <dbReference type="EMBL" id="EOG23456.1"/>
    </source>
</evidence>